<name>A0ABS7U9H6_9ACTN</name>
<evidence type="ECO:0000313" key="2">
    <source>
        <dbReference type="Proteomes" id="UP000780875"/>
    </source>
</evidence>
<sequence length="140" mass="15605">MTDTYRPLVRTQADLEEVWRFLMRPLGFGRRSVWLLHLGADRRPTPVLTEITDCADRPEPDHAAGLAATLRELDRQEPGGSVAFLVSRPGRGVVDRDDVAWAVFLHETGREAGVRQETVHLATDDDVVAIPLDDLLPRSA</sequence>
<accession>A0ABS7U9H6</accession>
<evidence type="ECO:0000313" key="1">
    <source>
        <dbReference type="EMBL" id="MBZ5737628.1"/>
    </source>
</evidence>
<organism evidence="1 2">
    <name type="scientific">Nocardioides mangrovi</name>
    <dbReference type="NCBI Taxonomy" id="2874580"/>
    <lineage>
        <taxon>Bacteria</taxon>
        <taxon>Bacillati</taxon>
        <taxon>Actinomycetota</taxon>
        <taxon>Actinomycetes</taxon>
        <taxon>Propionibacteriales</taxon>
        <taxon>Nocardioidaceae</taxon>
        <taxon>Nocardioides</taxon>
    </lineage>
</organism>
<gene>
    <name evidence="1" type="ORF">K8U61_05590</name>
</gene>
<reference evidence="1 2" key="1">
    <citation type="submission" date="2021-09" db="EMBL/GenBank/DDBJ databases">
        <title>Whole genome sequence of Nocardioides sp. GBK3QG-3.</title>
        <authorList>
            <person name="Tuo L."/>
        </authorList>
    </citation>
    <scope>NUCLEOTIDE SEQUENCE [LARGE SCALE GENOMIC DNA]</scope>
    <source>
        <strain evidence="1 2">GBK3QG-3</strain>
    </source>
</reference>
<evidence type="ECO:0008006" key="3">
    <source>
        <dbReference type="Google" id="ProtNLM"/>
    </source>
</evidence>
<keyword evidence="2" id="KW-1185">Reference proteome</keyword>
<dbReference type="RefSeq" id="WP_224122004.1">
    <property type="nucleotide sequence ID" value="NZ_JAIQZJ010000002.1"/>
</dbReference>
<comment type="caution">
    <text evidence="1">The sequence shown here is derived from an EMBL/GenBank/DDBJ whole genome shotgun (WGS) entry which is preliminary data.</text>
</comment>
<proteinExistence type="predicted"/>
<protein>
    <recommendedName>
        <fullName evidence="3">DUF695 domain-containing protein</fullName>
    </recommendedName>
</protein>
<dbReference type="EMBL" id="JAIQZJ010000002">
    <property type="protein sequence ID" value="MBZ5737628.1"/>
    <property type="molecule type" value="Genomic_DNA"/>
</dbReference>
<dbReference type="Proteomes" id="UP000780875">
    <property type="component" value="Unassembled WGS sequence"/>
</dbReference>